<evidence type="ECO:0000256" key="2">
    <source>
        <dbReference type="ARBA" id="ARBA00004906"/>
    </source>
</evidence>
<keyword evidence="13" id="KW-0472">Membrane</keyword>
<proteinExistence type="inferred from homology"/>
<evidence type="ECO:0000313" key="22">
    <source>
        <dbReference type="Proteomes" id="UP000261540"/>
    </source>
</evidence>
<protein>
    <recommendedName>
        <fullName evidence="18">Peroxisome biogenesis factor 2</fullName>
        <ecNumber evidence="17">2.3.2.36</ecNumber>
    </recommendedName>
    <alternativeName>
        <fullName evidence="15">Peroxin-2</fullName>
    </alternativeName>
</protein>
<evidence type="ECO:0000256" key="10">
    <source>
        <dbReference type="ARBA" id="ARBA00022833"/>
    </source>
</evidence>
<dbReference type="AlphaFoldDB" id="A0A3B3RVW5"/>
<reference evidence="21" key="1">
    <citation type="submission" date="2025-05" db="UniProtKB">
        <authorList>
            <consortium name="Ensembl"/>
        </authorList>
    </citation>
    <scope>IDENTIFICATION</scope>
</reference>
<evidence type="ECO:0000256" key="12">
    <source>
        <dbReference type="ARBA" id="ARBA00022989"/>
    </source>
</evidence>
<dbReference type="Gene3D" id="3.30.40.10">
    <property type="entry name" value="Zinc/RING finger domain, C3HC4 (zinc finger)"/>
    <property type="match status" value="1"/>
</dbReference>
<keyword evidence="9" id="KW-0833">Ubl conjugation pathway</keyword>
<dbReference type="SUPFAM" id="SSF57850">
    <property type="entry name" value="RING/U-box"/>
    <property type="match status" value="1"/>
</dbReference>
<dbReference type="GeneTree" id="ENSGT00390000001846"/>
<evidence type="ECO:0000256" key="15">
    <source>
        <dbReference type="ARBA" id="ARBA00032511"/>
    </source>
</evidence>
<name>A0A3B3RVW5_9TELE</name>
<dbReference type="PROSITE" id="PS00518">
    <property type="entry name" value="ZF_RING_1"/>
    <property type="match status" value="1"/>
</dbReference>
<evidence type="ECO:0000256" key="19">
    <source>
        <dbReference type="PROSITE-ProRule" id="PRU00175"/>
    </source>
</evidence>
<evidence type="ECO:0000256" key="4">
    <source>
        <dbReference type="ARBA" id="ARBA00022448"/>
    </source>
</evidence>
<evidence type="ECO:0000256" key="3">
    <source>
        <dbReference type="ARBA" id="ARBA00008704"/>
    </source>
</evidence>
<dbReference type="PROSITE" id="PS50089">
    <property type="entry name" value="ZF_RING_2"/>
    <property type="match status" value="1"/>
</dbReference>
<evidence type="ECO:0000256" key="14">
    <source>
        <dbReference type="ARBA" id="ARBA00023140"/>
    </source>
</evidence>
<evidence type="ECO:0000256" key="11">
    <source>
        <dbReference type="ARBA" id="ARBA00022927"/>
    </source>
</evidence>
<evidence type="ECO:0000313" key="21">
    <source>
        <dbReference type="Ensembl" id="ENSPKIP00000021896.1"/>
    </source>
</evidence>
<comment type="subcellular location">
    <subcellularLocation>
        <location evidence="1">Peroxisome membrane</location>
        <topology evidence="1">Multi-pass membrane protein</topology>
    </subcellularLocation>
</comment>
<accession>A0A3B3RVW5</accession>
<organism evidence="21 22">
    <name type="scientific">Paramormyrops kingsleyae</name>
    <dbReference type="NCBI Taxonomy" id="1676925"/>
    <lineage>
        <taxon>Eukaryota</taxon>
        <taxon>Metazoa</taxon>
        <taxon>Chordata</taxon>
        <taxon>Craniata</taxon>
        <taxon>Vertebrata</taxon>
        <taxon>Euteleostomi</taxon>
        <taxon>Actinopterygii</taxon>
        <taxon>Neopterygii</taxon>
        <taxon>Teleostei</taxon>
        <taxon>Osteoglossocephala</taxon>
        <taxon>Osteoglossomorpha</taxon>
        <taxon>Osteoglossiformes</taxon>
        <taxon>Mormyridae</taxon>
        <taxon>Paramormyrops</taxon>
    </lineage>
</organism>
<keyword evidence="5" id="KW-0808">Transferase</keyword>
<dbReference type="InterPro" id="IPR001841">
    <property type="entry name" value="Znf_RING"/>
</dbReference>
<feature type="domain" description="RING-type" evidence="20">
    <location>
        <begin position="280"/>
        <end position="319"/>
    </location>
</feature>
<dbReference type="GO" id="GO:0016558">
    <property type="term" value="P:protein import into peroxisome matrix"/>
    <property type="evidence" value="ECO:0007669"/>
    <property type="project" value="InterPro"/>
</dbReference>
<dbReference type="InterPro" id="IPR017907">
    <property type="entry name" value="Znf_RING_CS"/>
</dbReference>
<keyword evidence="14" id="KW-0576">Peroxisome</keyword>
<dbReference type="GO" id="GO:0008270">
    <property type="term" value="F:zinc ion binding"/>
    <property type="evidence" value="ECO:0007669"/>
    <property type="project" value="UniProtKB-KW"/>
</dbReference>
<evidence type="ECO:0000256" key="1">
    <source>
        <dbReference type="ARBA" id="ARBA00004585"/>
    </source>
</evidence>
<dbReference type="GO" id="GO:0005778">
    <property type="term" value="C:peroxisomal membrane"/>
    <property type="evidence" value="ECO:0007669"/>
    <property type="project" value="UniProtKB-SubCell"/>
</dbReference>
<comment type="pathway">
    <text evidence="2">Protein modification; protein ubiquitination.</text>
</comment>
<dbReference type="GO" id="GO:0061630">
    <property type="term" value="F:ubiquitin protein ligase activity"/>
    <property type="evidence" value="ECO:0007669"/>
    <property type="project" value="UniProtKB-EC"/>
</dbReference>
<evidence type="ECO:0000259" key="20">
    <source>
        <dbReference type="PROSITE" id="PS50089"/>
    </source>
</evidence>
<evidence type="ECO:0000256" key="17">
    <source>
        <dbReference type="ARBA" id="ARBA00034523"/>
    </source>
</evidence>
<keyword evidence="12" id="KW-1133">Transmembrane helix</keyword>
<dbReference type="InterPro" id="IPR025654">
    <property type="entry name" value="PEX2/10"/>
</dbReference>
<keyword evidence="6" id="KW-0812">Transmembrane</keyword>
<dbReference type="SMART" id="SM00184">
    <property type="entry name" value="RING"/>
    <property type="match status" value="1"/>
</dbReference>
<dbReference type="EC" id="2.3.2.36" evidence="17"/>
<dbReference type="PANTHER" id="PTHR48178:SF1">
    <property type="entry name" value="PEROXISOME BIOGENESIS FACTOR 2"/>
    <property type="match status" value="1"/>
</dbReference>
<dbReference type="Proteomes" id="UP000261540">
    <property type="component" value="Unplaced"/>
</dbReference>
<keyword evidence="22" id="KW-1185">Reference proteome</keyword>
<dbReference type="Pfam" id="PF04757">
    <property type="entry name" value="Pex2_Pex12"/>
    <property type="match status" value="1"/>
</dbReference>
<evidence type="ECO:0000256" key="18">
    <source>
        <dbReference type="ARBA" id="ARBA00034543"/>
    </source>
</evidence>
<comment type="catalytic activity">
    <reaction evidence="16">
        <text>[E2 ubiquitin-conjugating enzyme]-S-ubiquitinyl-L-cysteine + [acceptor protein]-L-cysteine = [E2 ubiquitin-conjugating enzyme]-L-cysteine + [acceptor protein]-S-ubiquitinyl-L-cysteine.</text>
        <dbReference type="EC" id="2.3.2.36"/>
    </reaction>
</comment>
<evidence type="ECO:0000256" key="5">
    <source>
        <dbReference type="ARBA" id="ARBA00022679"/>
    </source>
</evidence>
<comment type="similarity">
    <text evidence="3">Belongs to the pex2/pex10/pex12 family.</text>
</comment>
<keyword evidence="11" id="KW-0653">Protein transport</keyword>
<keyword evidence="10" id="KW-0862">Zinc</keyword>
<dbReference type="InterPro" id="IPR006845">
    <property type="entry name" value="Pex_N"/>
</dbReference>
<evidence type="ECO:0000256" key="9">
    <source>
        <dbReference type="ARBA" id="ARBA00022786"/>
    </source>
</evidence>
<evidence type="ECO:0000256" key="8">
    <source>
        <dbReference type="ARBA" id="ARBA00022771"/>
    </source>
</evidence>
<evidence type="ECO:0000256" key="13">
    <source>
        <dbReference type="ARBA" id="ARBA00023136"/>
    </source>
</evidence>
<evidence type="ECO:0000256" key="6">
    <source>
        <dbReference type="ARBA" id="ARBA00022692"/>
    </source>
</evidence>
<sequence>MILLAYFHTPRDCWHDPEIRFVSAPKGFELARGIFIMGEARGGDSFAEDDMSASTPVLRISQLDAYELDTALEQLVWTQLSRCFQYFKPGFLTPCEAELKALLQLLLWRFTVYSHGATVGQSLLNIRYCNDVSRAHGFQPLIRRQKLWFGLWTIGEKWLKERAYRLFLNRPAESPLLKVRRILDIFSGVAKVASLLNFLHFLRRGRFPTLTERLLGMRVVFAGSPGAHDVGYQYVNRELLWHGFAEFLIFLLPLVGAWRLRARALLAPPQRELGPPGTECALCGEWPTMAHTAGCRHVFCYYCIKSHMMAEVSFSCPCCGQEAQDLEPVKIQMEMTRFQ</sequence>
<dbReference type="STRING" id="1676925.ENSPKIP00000021888"/>
<dbReference type="PANTHER" id="PTHR48178">
    <property type="entry name" value="PEROXISOME BIOGENESIS FACTOR 2"/>
    <property type="match status" value="1"/>
</dbReference>
<dbReference type="Ensembl" id="ENSPKIT00000002543.1">
    <property type="protein sequence ID" value="ENSPKIP00000021896.1"/>
    <property type="gene ID" value="ENSPKIG00000006113.1"/>
</dbReference>
<dbReference type="CDD" id="cd16526">
    <property type="entry name" value="RING-HC_PEX2"/>
    <property type="match status" value="1"/>
</dbReference>
<keyword evidence="4" id="KW-0813">Transport</keyword>
<dbReference type="Ensembl" id="ENSPKIT00000002534.1">
    <property type="protein sequence ID" value="ENSPKIP00000021888.1"/>
    <property type="gene ID" value="ENSPKIG00000006113.1"/>
</dbReference>
<keyword evidence="8 19" id="KW-0863">Zinc-finger</keyword>
<dbReference type="InterPro" id="IPR013083">
    <property type="entry name" value="Znf_RING/FYVE/PHD"/>
</dbReference>
<evidence type="ECO:0000256" key="16">
    <source>
        <dbReference type="ARBA" id="ARBA00034438"/>
    </source>
</evidence>
<dbReference type="InterPro" id="IPR045859">
    <property type="entry name" value="RING-HC_PEX2"/>
</dbReference>
<keyword evidence="7" id="KW-0479">Metal-binding</keyword>
<evidence type="ECO:0000256" key="7">
    <source>
        <dbReference type="ARBA" id="ARBA00022723"/>
    </source>
</evidence>